<keyword evidence="3 6" id="KW-0489">Methyltransferase</keyword>
<evidence type="ECO:0000256" key="1">
    <source>
        <dbReference type="ARBA" id="ARBA00022490"/>
    </source>
</evidence>
<feature type="domain" description="Tetrapyrrole methylase" evidence="8">
    <location>
        <begin position="28"/>
        <end position="226"/>
    </location>
</feature>
<keyword evidence="5 6" id="KW-0949">S-adenosyl-L-methionine</keyword>
<evidence type="ECO:0000313" key="10">
    <source>
        <dbReference type="EMBL" id="BBG29666.1"/>
    </source>
</evidence>
<feature type="region of interest" description="Disordered" evidence="7">
    <location>
        <begin position="1"/>
        <end position="23"/>
    </location>
</feature>
<reference evidence="10 11" key="1">
    <citation type="submission" date="2018-09" db="EMBL/GenBank/DDBJ databases">
        <title>Zymobacter palmae IAM14233 (=T109) whole genome analysis.</title>
        <authorList>
            <person name="Yanase H."/>
        </authorList>
    </citation>
    <scope>NUCLEOTIDE SEQUENCE [LARGE SCALE GENOMIC DNA]</scope>
    <source>
        <strain evidence="10 11">IAM14233</strain>
    </source>
</reference>
<keyword evidence="1 6" id="KW-0963">Cytoplasm</keyword>
<organism evidence="10 11">
    <name type="scientific">Zymobacter palmae</name>
    <dbReference type="NCBI Taxonomy" id="33074"/>
    <lineage>
        <taxon>Bacteria</taxon>
        <taxon>Pseudomonadati</taxon>
        <taxon>Pseudomonadota</taxon>
        <taxon>Gammaproteobacteria</taxon>
        <taxon>Oceanospirillales</taxon>
        <taxon>Halomonadaceae</taxon>
        <taxon>Zymobacter group</taxon>
        <taxon>Zymobacter</taxon>
    </lineage>
</organism>
<dbReference type="InterPro" id="IPR053910">
    <property type="entry name" value="RsmI_HTH"/>
</dbReference>
<dbReference type="KEGG" id="zpl:ZBT109_0893"/>
<comment type="catalytic activity">
    <reaction evidence="6">
        <text>cytidine(1402) in 16S rRNA + S-adenosyl-L-methionine = 2'-O-methylcytidine(1402) in 16S rRNA + S-adenosyl-L-homocysteine + H(+)</text>
        <dbReference type="Rhea" id="RHEA:42924"/>
        <dbReference type="Rhea" id="RHEA-COMP:10285"/>
        <dbReference type="Rhea" id="RHEA-COMP:10286"/>
        <dbReference type="ChEBI" id="CHEBI:15378"/>
        <dbReference type="ChEBI" id="CHEBI:57856"/>
        <dbReference type="ChEBI" id="CHEBI:59789"/>
        <dbReference type="ChEBI" id="CHEBI:74495"/>
        <dbReference type="ChEBI" id="CHEBI:82748"/>
        <dbReference type="EC" id="2.1.1.198"/>
    </reaction>
</comment>
<keyword evidence="4 6" id="KW-0808">Transferase</keyword>
<dbReference type="HAMAP" id="MF_01877">
    <property type="entry name" value="16SrRNA_methyltr_I"/>
    <property type="match status" value="1"/>
</dbReference>
<evidence type="ECO:0000256" key="7">
    <source>
        <dbReference type="SAM" id="MobiDB-lite"/>
    </source>
</evidence>
<dbReference type="InterPro" id="IPR018063">
    <property type="entry name" value="SAM_MeTrfase_RsmI_CS"/>
</dbReference>
<protein>
    <recommendedName>
        <fullName evidence="6">Ribosomal RNA small subunit methyltransferase I</fullName>
        <ecNumber evidence="6">2.1.1.198</ecNumber>
    </recommendedName>
    <alternativeName>
        <fullName evidence="6">16S rRNA 2'-O-ribose C1402 methyltransferase</fullName>
    </alternativeName>
    <alternativeName>
        <fullName evidence="6">rRNA (cytidine-2'-O-)-methyltransferase RsmI</fullName>
    </alternativeName>
</protein>
<dbReference type="InterPro" id="IPR000878">
    <property type="entry name" value="4pyrrol_Mease"/>
</dbReference>
<keyword evidence="11" id="KW-1185">Reference proteome</keyword>
<evidence type="ECO:0000313" key="11">
    <source>
        <dbReference type="Proteomes" id="UP000267342"/>
    </source>
</evidence>
<feature type="compositionally biased region" description="Basic and acidic residues" evidence="7">
    <location>
        <begin position="1"/>
        <end position="12"/>
    </location>
</feature>
<dbReference type="InterPro" id="IPR014776">
    <property type="entry name" value="4pyrrole_Mease_sub2"/>
</dbReference>
<evidence type="ECO:0000259" key="8">
    <source>
        <dbReference type="Pfam" id="PF00590"/>
    </source>
</evidence>
<dbReference type="PANTHER" id="PTHR46111:SF1">
    <property type="entry name" value="RIBOSOMAL RNA SMALL SUBUNIT METHYLTRANSFERASE I"/>
    <property type="match status" value="1"/>
</dbReference>
<dbReference type="EC" id="2.1.1.198" evidence="6"/>
<evidence type="ECO:0000256" key="6">
    <source>
        <dbReference type="HAMAP-Rule" id="MF_01877"/>
    </source>
</evidence>
<dbReference type="FunFam" id="3.40.1010.10:FF:000007">
    <property type="entry name" value="Ribosomal RNA small subunit methyltransferase I"/>
    <property type="match status" value="1"/>
</dbReference>
<feature type="domain" description="RsmI HTH" evidence="9">
    <location>
        <begin position="265"/>
        <end position="303"/>
    </location>
</feature>
<evidence type="ECO:0000259" key="9">
    <source>
        <dbReference type="Pfam" id="PF23016"/>
    </source>
</evidence>
<dbReference type="Proteomes" id="UP000267342">
    <property type="component" value="Chromosome"/>
</dbReference>
<comment type="function">
    <text evidence="6">Catalyzes the 2'-O-methylation of the ribose of cytidine 1402 (C1402) in 16S rRNA.</text>
</comment>
<comment type="similarity">
    <text evidence="6">Belongs to the methyltransferase superfamily. RsmI family.</text>
</comment>
<dbReference type="Gene3D" id="3.30.950.10">
    <property type="entry name" value="Methyltransferase, Cobalt-precorrin-4 Transmethylase, Domain 2"/>
    <property type="match status" value="1"/>
</dbReference>
<dbReference type="Pfam" id="PF00590">
    <property type="entry name" value="TP_methylase"/>
    <property type="match status" value="1"/>
</dbReference>
<dbReference type="InterPro" id="IPR008189">
    <property type="entry name" value="rRNA_ssu_MeTfrase_I"/>
</dbReference>
<dbReference type="CDD" id="cd11648">
    <property type="entry name" value="RsmI"/>
    <property type="match status" value="1"/>
</dbReference>
<dbReference type="SUPFAM" id="SSF53790">
    <property type="entry name" value="Tetrapyrrole methylase"/>
    <property type="match status" value="1"/>
</dbReference>
<dbReference type="Pfam" id="PF23016">
    <property type="entry name" value="RsmI_C"/>
    <property type="match status" value="1"/>
</dbReference>
<evidence type="ECO:0000256" key="2">
    <source>
        <dbReference type="ARBA" id="ARBA00022552"/>
    </source>
</evidence>
<dbReference type="STRING" id="1123510.GCA_000620025_02256"/>
<evidence type="ECO:0000256" key="3">
    <source>
        <dbReference type="ARBA" id="ARBA00022603"/>
    </source>
</evidence>
<evidence type="ECO:0000256" key="4">
    <source>
        <dbReference type="ARBA" id="ARBA00022679"/>
    </source>
</evidence>
<dbReference type="InterPro" id="IPR014777">
    <property type="entry name" value="4pyrrole_Mease_sub1"/>
</dbReference>
<accession>A0A348HDG4</accession>
<dbReference type="GO" id="GO:0070677">
    <property type="term" value="F:rRNA (cytosine-2'-O-)-methyltransferase activity"/>
    <property type="evidence" value="ECO:0007669"/>
    <property type="project" value="UniProtKB-UniRule"/>
</dbReference>
<proteinExistence type="inferred from homology"/>
<comment type="subcellular location">
    <subcellularLocation>
        <location evidence="6">Cytoplasm</location>
    </subcellularLocation>
</comment>
<dbReference type="AlphaFoldDB" id="A0A348HDG4"/>
<gene>
    <name evidence="6" type="primary">rsmI</name>
    <name evidence="10" type="ORF">ZBT109_0893</name>
</gene>
<dbReference type="NCBIfam" id="TIGR00096">
    <property type="entry name" value="16S rRNA (cytidine(1402)-2'-O)-methyltransferase"/>
    <property type="match status" value="1"/>
</dbReference>
<dbReference type="PANTHER" id="PTHR46111">
    <property type="entry name" value="RIBOSOMAL RNA SMALL SUBUNIT METHYLTRANSFERASE I"/>
    <property type="match status" value="1"/>
</dbReference>
<keyword evidence="2 6" id="KW-0698">rRNA processing</keyword>
<dbReference type="PIRSF" id="PIRSF005917">
    <property type="entry name" value="MTase_YraL"/>
    <property type="match status" value="1"/>
</dbReference>
<dbReference type="Gene3D" id="3.40.1010.10">
    <property type="entry name" value="Cobalt-precorrin-4 Transmethylase, Domain 1"/>
    <property type="match status" value="1"/>
</dbReference>
<dbReference type="GO" id="GO:0005737">
    <property type="term" value="C:cytoplasm"/>
    <property type="evidence" value="ECO:0007669"/>
    <property type="project" value="UniProtKB-SubCell"/>
</dbReference>
<dbReference type="InterPro" id="IPR035996">
    <property type="entry name" value="4pyrrol_Methylase_sf"/>
</dbReference>
<dbReference type="PROSITE" id="PS01296">
    <property type="entry name" value="RSMI"/>
    <property type="match status" value="1"/>
</dbReference>
<evidence type="ECO:0000256" key="5">
    <source>
        <dbReference type="ARBA" id="ARBA00022691"/>
    </source>
</evidence>
<dbReference type="EMBL" id="AP018933">
    <property type="protein sequence ID" value="BBG29666.1"/>
    <property type="molecule type" value="Genomic_DNA"/>
</dbReference>
<sequence length="306" mass="33158">MSRSRTLHDSPRHSSSRSGPGGETMGILYVVATPIGNLDDISVRARQILCQVDLIAAEDTRHSARLMQHIGAKAPLISVHDHNESARIEMLCERLQNGQDVALISDAGTPLICDPGYHVVNALRSRGLGVVPVPGPCALITALSAAGLPTDRFRFEGFPSAKRAARQGLLKTLRAETATVVMYESPHRIRYLLEDIVDTLGERSLVLARELTKTFETFLSGTAAELLALMDEDADQTRGEFVVMIGGHVAADDAREEEGAFGSTELLEALLEEGVGVKQAAGVAARLLGGRKQQWYQQAQTLKEQR</sequence>
<name>A0A348HDG4_9GAMM</name>
<dbReference type="FunFam" id="3.30.950.10:FF:000002">
    <property type="entry name" value="Ribosomal RNA small subunit methyltransferase I"/>
    <property type="match status" value="1"/>
</dbReference>